<evidence type="ECO:0000256" key="5">
    <source>
        <dbReference type="ARBA" id="ARBA00022723"/>
    </source>
</evidence>
<name>A0A550CN24_9AGAR</name>
<dbReference type="SUPFAM" id="SSF48264">
    <property type="entry name" value="Cytochrome P450"/>
    <property type="match status" value="1"/>
</dbReference>
<dbReference type="PANTHER" id="PTHR46300">
    <property type="entry name" value="P450, PUTATIVE (EUROFUNG)-RELATED-RELATED"/>
    <property type="match status" value="1"/>
</dbReference>
<comment type="cofactor">
    <cofactor evidence="1 9">
        <name>heme</name>
        <dbReference type="ChEBI" id="CHEBI:30413"/>
    </cofactor>
</comment>
<gene>
    <name evidence="11" type="ORF">BD626DRAFT_487002</name>
</gene>
<evidence type="ECO:0000256" key="6">
    <source>
        <dbReference type="ARBA" id="ARBA00023002"/>
    </source>
</evidence>
<dbReference type="STRING" id="97359.A0A550CN24"/>
<dbReference type="InterPro" id="IPR001128">
    <property type="entry name" value="Cyt_P450"/>
</dbReference>
<dbReference type="CDD" id="cd11065">
    <property type="entry name" value="CYP64-like"/>
    <property type="match status" value="1"/>
</dbReference>
<keyword evidence="12" id="KW-1185">Reference proteome</keyword>
<proteinExistence type="inferred from homology"/>
<dbReference type="EMBL" id="VDMD01000004">
    <property type="protein sequence ID" value="TRM66193.1"/>
    <property type="molecule type" value="Genomic_DNA"/>
</dbReference>
<dbReference type="GO" id="GO:0005506">
    <property type="term" value="F:iron ion binding"/>
    <property type="evidence" value="ECO:0007669"/>
    <property type="project" value="InterPro"/>
</dbReference>
<dbReference type="Proteomes" id="UP000320762">
    <property type="component" value="Unassembled WGS sequence"/>
</dbReference>
<feature type="binding site" description="axial binding residue" evidence="9">
    <location>
        <position position="444"/>
    </location>
    <ligand>
        <name>heme</name>
        <dbReference type="ChEBI" id="CHEBI:30413"/>
    </ligand>
    <ligandPart>
        <name>Fe</name>
        <dbReference type="ChEBI" id="CHEBI:18248"/>
    </ligandPart>
</feature>
<evidence type="ECO:0000313" key="12">
    <source>
        <dbReference type="Proteomes" id="UP000320762"/>
    </source>
</evidence>
<dbReference type="Gene3D" id="1.10.630.10">
    <property type="entry name" value="Cytochrome P450"/>
    <property type="match status" value="1"/>
</dbReference>
<dbReference type="InterPro" id="IPR017972">
    <property type="entry name" value="Cyt_P450_CS"/>
</dbReference>
<dbReference type="AlphaFoldDB" id="A0A550CN24"/>
<evidence type="ECO:0000256" key="7">
    <source>
        <dbReference type="ARBA" id="ARBA00023004"/>
    </source>
</evidence>
<comment type="similarity">
    <text evidence="3 10">Belongs to the cytochrome P450 family.</text>
</comment>
<dbReference type="Pfam" id="PF00067">
    <property type="entry name" value="p450"/>
    <property type="match status" value="1"/>
</dbReference>
<dbReference type="GO" id="GO:0004497">
    <property type="term" value="F:monooxygenase activity"/>
    <property type="evidence" value="ECO:0007669"/>
    <property type="project" value="UniProtKB-KW"/>
</dbReference>
<keyword evidence="8 10" id="KW-0503">Monooxygenase</keyword>
<dbReference type="PROSITE" id="PS00086">
    <property type="entry name" value="CYTOCHROME_P450"/>
    <property type="match status" value="1"/>
</dbReference>
<evidence type="ECO:0000256" key="1">
    <source>
        <dbReference type="ARBA" id="ARBA00001971"/>
    </source>
</evidence>
<keyword evidence="6 10" id="KW-0560">Oxidoreductase</keyword>
<dbReference type="GO" id="GO:0016705">
    <property type="term" value="F:oxidoreductase activity, acting on paired donors, with incorporation or reduction of molecular oxygen"/>
    <property type="evidence" value="ECO:0007669"/>
    <property type="project" value="InterPro"/>
</dbReference>
<evidence type="ECO:0000256" key="10">
    <source>
        <dbReference type="RuleBase" id="RU000461"/>
    </source>
</evidence>
<evidence type="ECO:0000313" key="11">
    <source>
        <dbReference type="EMBL" id="TRM66193.1"/>
    </source>
</evidence>
<evidence type="ECO:0000256" key="4">
    <source>
        <dbReference type="ARBA" id="ARBA00022617"/>
    </source>
</evidence>
<evidence type="ECO:0000256" key="9">
    <source>
        <dbReference type="PIRSR" id="PIRSR602401-1"/>
    </source>
</evidence>
<evidence type="ECO:0000256" key="3">
    <source>
        <dbReference type="ARBA" id="ARBA00010617"/>
    </source>
</evidence>
<dbReference type="PANTHER" id="PTHR46300:SF7">
    <property type="entry name" value="P450, PUTATIVE (EUROFUNG)-RELATED"/>
    <property type="match status" value="1"/>
</dbReference>
<keyword evidence="5 9" id="KW-0479">Metal-binding</keyword>
<reference evidence="11 12" key="1">
    <citation type="journal article" date="2019" name="New Phytol.">
        <title>Comparative genomics reveals unique wood-decay strategies and fruiting body development in the Schizophyllaceae.</title>
        <authorList>
            <person name="Almasi E."/>
            <person name="Sahu N."/>
            <person name="Krizsan K."/>
            <person name="Balint B."/>
            <person name="Kovacs G.M."/>
            <person name="Kiss B."/>
            <person name="Cseklye J."/>
            <person name="Drula E."/>
            <person name="Henrissat B."/>
            <person name="Nagy I."/>
            <person name="Chovatia M."/>
            <person name="Adam C."/>
            <person name="LaButti K."/>
            <person name="Lipzen A."/>
            <person name="Riley R."/>
            <person name="Grigoriev I.V."/>
            <person name="Nagy L.G."/>
        </authorList>
    </citation>
    <scope>NUCLEOTIDE SEQUENCE [LARGE SCALE GENOMIC DNA]</scope>
    <source>
        <strain evidence="11 12">NL-1724</strain>
    </source>
</reference>
<dbReference type="GO" id="GO:0020037">
    <property type="term" value="F:heme binding"/>
    <property type="evidence" value="ECO:0007669"/>
    <property type="project" value="InterPro"/>
</dbReference>
<keyword evidence="7 9" id="KW-0408">Iron</keyword>
<protein>
    <submittedName>
        <fullName evidence="11">Cytochrome P450</fullName>
    </submittedName>
</protein>
<dbReference type="InterPro" id="IPR002401">
    <property type="entry name" value="Cyt_P450_E_grp-I"/>
</dbReference>
<dbReference type="PRINTS" id="PR00463">
    <property type="entry name" value="EP450I"/>
</dbReference>
<keyword evidence="4 9" id="KW-0349">Heme</keyword>
<organism evidence="11 12">
    <name type="scientific">Schizophyllum amplum</name>
    <dbReference type="NCBI Taxonomy" id="97359"/>
    <lineage>
        <taxon>Eukaryota</taxon>
        <taxon>Fungi</taxon>
        <taxon>Dikarya</taxon>
        <taxon>Basidiomycota</taxon>
        <taxon>Agaricomycotina</taxon>
        <taxon>Agaricomycetes</taxon>
        <taxon>Agaricomycetidae</taxon>
        <taxon>Agaricales</taxon>
        <taxon>Schizophyllaceae</taxon>
        <taxon>Schizophyllum</taxon>
    </lineage>
</organism>
<dbReference type="OrthoDB" id="2789670at2759"/>
<dbReference type="InterPro" id="IPR050364">
    <property type="entry name" value="Cytochrome_P450_fung"/>
</dbReference>
<evidence type="ECO:0000256" key="2">
    <source>
        <dbReference type="ARBA" id="ARBA00005179"/>
    </source>
</evidence>
<dbReference type="InterPro" id="IPR036396">
    <property type="entry name" value="Cyt_P450_sf"/>
</dbReference>
<accession>A0A550CN24</accession>
<evidence type="ECO:0000256" key="8">
    <source>
        <dbReference type="ARBA" id="ARBA00023033"/>
    </source>
</evidence>
<comment type="pathway">
    <text evidence="2">Secondary metabolite biosynthesis.</text>
</comment>
<comment type="caution">
    <text evidence="11">The sequence shown here is derived from an EMBL/GenBank/DDBJ whole genome shotgun (WGS) entry which is preliminary data.</text>
</comment>
<sequence>MLSTPALCACLVAVGATLLWARFARLRASSSTLRHLPLPPGPRTSWTGNVDIPQDYPWITYHQWKDTYGDIVYINKFANPIVILNSMDAIRDLFEKRSGRYSSRPNRTMMQLCGFDWLFSSMLYGSQWKSHRHMFHRHFPSSGANDTYRPLQLRQTHVFLRSVLSHPESFYYQVRRTTTAIILDIIYGHEVAEQGDYYVSLADEALEAIIHAGMFGTFLVDYLPWLQYVPRWFPGAAFKRRARQWKLKSQEMVSYPYQMLASRLQEGIAVPCLVTQELDFQASEDTRGGESEQVIKNVAATTYAAGSDTTVSAMRSFFLAMALHPETQAKAQTELDGVCAGRLPLFSDRPELPYIDHICYELLRWQPVTPLGLARTVGEDDEYRGYLIPKGTTIMPNVWGILHDENRYPDPMAFKPERFEGKTKGDMGQNEIPEAAFGFGRRICPGRFLAFETLWIFVASTLAVYDIRKAVDSNGHIIEPPLAYESTLISHPLPFACDIRPRSDATAALIRQTADES</sequence>